<dbReference type="AlphaFoldDB" id="A0AAV0VIR9"/>
<proteinExistence type="predicted"/>
<sequence>MLGLRNDKIKSESTNNSCIADHIGTAAVEWTCSNAALVVGCRNQRPRRKSVLQEVEEVVQRQGKSLYAWDIGWNEERPVGETVGISQLDEYA</sequence>
<accession>A0AAV0VIR9</accession>
<keyword evidence="2" id="KW-1185">Reference proteome</keyword>
<protein>
    <submittedName>
        <fullName evidence="1">Uncharacterized protein</fullName>
    </submittedName>
</protein>
<evidence type="ECO:0000313" key="1">
    <source>
        <dbReference type="EMBL" id="CAI6343465.1"/>
    </source>
</evidence>
<organism evidence="1 2">
    <name type="scientific">Macrosiphum euphorbiae</name>
    <name type="common">potato aphid</name>
    <dbReference type="NCBI Taxonomy" id="13131"/>
    <lineage>
        <taxon>Eukaryota</taxon>
        <taxon>Metazoa</taxon>
        <taxon>Ecdysozoa</taxon>
        <taxon>Arthropoda</taxon>
        <taxon>Hexapoda</taxon>
        <taxon>Insecta</taxon>
        <taxon>Pterygota</taxon>
        <taxon>Neoptera</taxon>
        <taxon>Paraneoptera</taxon>
        <taxon>Hemiptera</taxon>
        <taxon>Sternorrhyncha</taxon>
        <taxon>Aphidomorpha</taxon>
        <taxon>Aphidoidea</taxon>
        <taxon>Aphididae</taxon>
        <taxon>Macrosiphini</taxon>
        <taxon>Macrosiphum</taxon>
    </lineage>
</organism>
<dbReference type="Proteomes" id="UP001160148">
    <property type="component" value="Unassembled WGS sequence"/>
</dbReference>
<name>A0AAV0VIR9_9HEMI</name>
<evidence type="ECO:0000313" key="2">
    <source>
        <dbReference type="Proteomes" id="UP001160148"/>
    </source>
</evidence>
<gene>
    <name evidence="1" type="ORF">MEUPH1_LOCUS729</name>
</gene>
<reference evidence="1 2" key="1">
    <citation type="submission" date="2023-01" db="EMBL/GenBank/DDBJ databases">
        <authorList>
            <person name="Whitehead M."/>
        </authorList>
    </citation>
    <scope>NUCLEOTIDE SEQUENCE [LARGE SCALE GENOMIC DNA]</scope>
</reference>
<comment type="caution">
    <text evidence="1">The sequence shown here is derived from an EMBL/GenBank/DDBJ whole genome shotgun (WGS) entry which is preliminary data.</text>
</comment>
<dbReference type="EMBL" id="CARXXK010000001">
    <property type="protein sequence ID" value="CAI6343465.1"/>
    <property type="molecule type" value="Genomic_DNA"/>
</dbReference>